<organism evidence="4">
    <name type="scientific">Capitella teleta</name>
    <name type="common">Polychaete worm</name>
    <dbReference type="NCBI Taxonomy" id="283909"/>
    <lineage>
        <taxon>Eukaryota</taxon>
        <taxon>Metazoa</taxon>
        <taxon>Spiralia</taxon>
        <taxon>Lophotrochozoa</taxon>
        <taxon>Annelida</taxon>
        <taxon>Polychaeta</taxon>
        <taxon>Sedentaria</taxon>
        <taxon>Scolecida</taxon>
        <taxon>Capitellidae</taxon>
        <taxon>Capitella</taxon>
    </lineage>
</organism>
<dbReference type="InterPro" id="IPR011333">
    <property type="entry name" value="SKP1/BTB/POZ_sf"/>
</dbReference>
<proteinExistence type="predicted"/>
<dbReference type="EnsemblMetazoa" id="CapteT128104">
    <property type="protein sequence ID" value="CapteP128104"/>
    <property type="gene ID" value="CapteG128104"/>
</dbReference>
<protein>
    <recommendedName>
        <fullName evidence="3">BTB domain-containing protein</fullName>
    </recommendedName>
</protein>
<feature type="domain" description="BTB" evidence="3">
    <location>
        <begin position="24"/>
        <end position="91"/>
    </location>
</feature>
<dbReference type="InterPro" id="IPR011705">
    <property type="entry name" value="BACK"/>
</dbReference>
<dbReference type="SUPFAM" id="SSF54695">
    <property type="entry name" value="POZ domain"/>
    <property type="match status" value="1"/>
</dbReference>
<dbReference type="Pfam" id="PF00651">
    <property type="entry name" value="BTB"/>
    <property type="match status" value="1"/>
</dbReference>
<dbReference type="PANTHER" id="PTHR24412">
    <property type="entry name" value="KELCH PROTEIN"/>
    <property type="match status" value="1"/>
</dbReference>
<dbReference type="PANTHER" id="PTHR24412:SF489">
    <property type="entry name" value="RING FINGER DOMAIN AND KELCH REPEAT-CONTAINING PROTEIN DDB_G0271372"/>
    <property type="match status" value="1"/>
</dbReference>
<evidence type="ECO:0000313" key="4">
    <source>
        <dbReference type="EMBL" id="ELT94647.1"/>
    </source>
</evidence>
<reference evidence="4 6" key="2">
    <citation type="journal article" date="2013" name="Nature">
        <title>Insights into bilaterian evolution from three spiralian genomes.</title>
        <authorList>
            <person name="Simakov O."/>
            <person name="Marletaz F."/>
            <person name="Cho S.J."/>
            <person name="Edsinger-Gonzales E."/>
            <person name="Havlak P."/>
            <person name="Hellsten U."/>
            <person name="Kuo D.H."/>
            <person name="Larsson T."/>
            <person name="Lv J."/>
            <person name="Arendt D."/>
            <person name="Savage R."/>
            <person name="Osoegawa K."/>
            <person name="de Jong P."/>
            <person name="Grimwood J."/>
            <person name="Chapman J.A."/>
            <person name="Shapiro H."/>
            <person name="Aerts A."/>
            <person name="Otillar R.P."/>
            <person name="Terry A.Y."/>
            <person name="Boore J.L."/>
            <person name="Grigoriev I.V."/>
            <person name="Lindberg D.R."/>
            <person name="Seaver E.C."/>
            <person name="Weisblat D.A."/>
            <person name="Putnam N.H."/>
            <person name="Rokhsar D.S."/>
        </authorList>
    </citation>
    <scope>NUCLEOTIDE SEQUENCE</scope>
    <source>
        <strain evidence="4 6">I ESC-2004</strain>
    </source>
</reference>
<dbReference type="Proteomes" id="UP000014760">
    <property type="component" value="Unassembled WGS sequence"/>
</dbReference>
<dbReference type="EMBL" id="KB309374">
    <property type="protein sequence ID" value="ELT94647.1"/>
    <property type="molecule type" value="Genomic_DNA"/>
</dbReference>
<keyword evidence="2" id="KW-0677">Repeat</keyword>
<dbReference type="EMBL" id="AMQN01002508">
    <property type="status" value="NOT_ANNOTATED_CDS"/>
    <property type="molecule type" value="Genomic_DNA"/>
</dbReference>
<evidence type="ECO:0000256" key="2">
    <source>
        <dbReference type="ARBA" id="ARBA00022737"/>
    </source>
</evidence>
<dbReference type="AlphaFoldDB" id="R7TM83"/>
<dbReference type="SMART" id="SM00225">
    <property type="entry name" value="BTB"/>
    <property type="match status" value="1"/>
</dbReference>
<dbReference type="Pfam" id="PF07707">
    <property type="entry name" value="BACK"/>
    <property type="match status" value="1"/>
</dbReference>
<name>R7TM83_CAPTE</name>
<dbReference type="Gene3D" id="3.30.710.10">
    <property type="entry name" value="Potassium Channel Kv1.1, Chain A"/>
    <property type="match status" value="1"/>
</dbReference>
<evidence type="ECO:0000256" key="1">
    <source>
        <dbReference type="ARBA" id="ARBA00022441"/>
    </source>
</evidence>
<reference evidence="5" key="3">
    <citation type="submission" date="2015-06" db="UniProtKB">
        <authorList>
            <consortium name="EnsemblMetazoa"/>
        </authorList>
    </citation>
    <scope>IDENTIFICATION</scope>
</reference>
<keyword evidence="6" id="KW-1185">Reference proteome</keyword>
<keyword evidence="1" id="KW-0880">Kelch repeat</keyword>
<evidence type="ECO:0000313" key="6">
    <source>
        <dbReference type="Proteomes" id="UP000014760"/>
    </source>
</evidence>
<dbReference type="OrthoDB" id="45365at2759"/>
<evidence type="ECO:0000259" key="3">
    <source>
        <dbReference type="PROSITE" id="PS50097"/>
    </source>
</evidence>
<accession>R7TM83</accession>
<evidence type="ECO:0000313" key="5">
    <source>
        <dbReference type="EnsemblMetazoa" id="CapteP128104"/>
    </source>
</evidence>
<gene>
    <name evidence="4" type="ORF">CAPTEDRAFT_128104</name>
</gene>
<dbReference type="InterPro" id="IPR000210">
    <property type="entry name" value="BTB/POZ_dom"/>
</dbReference>
<dbReference type="HOGENOM" id="CLU_004253_11_0_1"/>
<dbReference type="PROSITE" id="PS50097">
    <property type="entry name" value="BTB"/>
    <property type="match status" value="1"/>
</dbReference>
<reference evidence="6" key="1">
    <citation type="submission" date="2012-12" db="EMBL/GenBank/DDBJ databases">
        <authorList>
            <person name="Hellsten U."/>
            <person name="Grimwood J."/>
            <person name="Chapman J.A."/>
            <person name="Shapiro H."/>
            <person name="Aerts A."/>
            <person name="Otillar R.P."/>
            <person name="Terry A.Y."/>
            <person name="Boore J.L."/>
            <person name="Simakov O."/>
            <person name="Marletaz F."/>
            <person name="Cho S.-J."/>
            <person name="Edsinger-Gonzales E."/>
            <person name="Havlak P."/>
            <person name="Kuo D.-H."/>
            <person name="Larsson T."/>
            <person name="Lv J."/>
            <person name="Arendt D."/>
            <person name="Savage R."/>
            <person name="Osoegawa K."/>
            <person name="de Jong P."/>
            <person name="Lindberg D.R."/>
            <person name="Seaver E.C."/>
            <person name="Weisblat D.A."/>
            <person name="Putnam N.H."/>
            <person name="Grigoriev I.V."/>
            <person name="Rokhsar D.S."/>
        </authorList>
    </citation>
    <scope>NUCLEOTIDE SEQUENCE</scope>
    <source>
        <strain evidence="6">I ESC-2004</strain>
    </source>
</reference>
<dbReference type="STRING" id="283909.R7TM83"/>
<sequence>MGKERFLTAMSASFDQMRAAKELVDIVLVFGDLKLSCHKLVLASTSEYFRRMFQAGHKESQSEEIVMKKIDDKTGILLVEYFYSGEININSENALCLLSASNMLLLDDLKGEVENFLCSHIGPQNCVAFLNMSHLHDLQDLIKEYREYITEEWKNIDEAAKNQLREEDMVAILCNCEVQEENFLYLVDWVETDKRKVYKFMDLMVNVHLPACSKEFINNTVLGQKLMQNPKGIKLIQQALNTIYQRKHVVTVVGL</sequence>
<dbReference type="Gene3D" id="1.25.40.420">
    <property type="match status" value="1"/>
</dbReference>